<dbReference type="Pfam" id="PF11139">
    <property type="entry name" value="SfLAP"/>
    <property type="match status" value="1"/>
</dbReference>
<organism evidence="2">
    <name type="scientific">Caldithrix abyssi</name>
    <dbReference type="NCBI Taxonomy" id="187145"/>
    <lineage>
        <taxon>Bacteria</taxon>
        <taxon>Pseudomonadati</taxon>
        <taxon>Calditrichota</taxon>
        <taxon>Calditrichia</taxon>
        <taxon>Calditrichales</taxon>
        <taxon>Calditrichaceae</taxon>
        <taxon>Caldithrix</taxon>
    </lineage>
</organism>
<sequence>MIELLAILAPIALIDSLSVVPIASVPLVMLLGGRRPVAGSLAFLAGIFFTYFPFGVLLLFGLDAVFDRLANHFVAWWSREPDIGEVILQIIIGLLMVVYGGKLWNRRGKIQQETEQSAITPAQAFSMAALINITGMWGALPYFAAVAQILKADFSASGMLIALLFYNLVFALPLSAFLFLRLLIGERSQRWFESINVFLARWGGRILLIVLIGLGLLLIADGTGWLFGWPLIMPGFEG</sequence>
<dbReference type="AlphaFoldDB" id="A0A7V4U0K5"/>
<evidence type="ECO:0000256" key="1">
    <source>
        <dbReference type="SAM" id="Phobius"/>
    </source>
</evidence>
<proteinExistence type="predicted"/>
<feature type="transmembrane region" description="Helical" evidence="1">
    <location>
        <begin position="205"/>
        <end position="227"/>
    </location>
</feature>
<protein>
    <recommendedName>
        <fullName evidence="3">GAP family protein</fullName>
    </recommendedName>
</protein>
<dbReference type="InterPro" id="IPR021315">
    <property type="entry name" value="Gap/Sap"/>
</dbReference>
<accession>A0A7V4U0K5</accession>
<gene>
    <name evidence="2" type="ORF">ENK44_08845</name>
</gene>
<dbReference type="Proteomes" id="UP000885779">
    <property type="component" value="Unassembled WGS sequence"/>
</dbReference>
<evidence type="ECO:0000313" key="2">
    <source>
        <dbReference type="EMBL" id="HGY55795.1"/>
    </source>
</evidence>
<dbReference type="EMBL" id="DRQG01000084">
    <property type="protein sequence ID" value="HGY55795.1"/>
    <property type="molecule type" value="Genomic_DNA"/>
</dbReference>
<comment type="caution">
    <text evidence="2">The sequence shown here is derived from an EMBL/GenBank/DDBJ whole genome shotgun (WGS) entry which is preliminary data.</text>
</comment>
<evidence type="ECO:0008006" key="3">
    <source>
        <dbReference type="Google" id="ProtNLM"/>
    </source>
</evidence>
<feature type="transmembrane region" description="Helical" evidence="1">
    <location>
        <begin position="6"/>
        <end position="29"/>
    </location>
</feature>
<feature type="transmembrane region" description="Helical" evidence="1">
    <location>
        <begin position="41"/>
        <end position="66"/>
    </location>
</feature>
<keyword evidence="1" id="KW-1133">Transmembrane helix</keyword>
<feature type="transmembrane region" description="Helical" evidence="1">
    <location>
        <begin position="164"/>
        <end position="184"/>
    </location>
</feature>
<keyword evidence="1" id="KW-0812">Transmembrane</keyword>
<keyword evidence="1" id="KW-0472">Membrane</keyword>
<feature type="transmembrane region" description="Helical" evidence="1">
    <location>
        <begin position="86"/>
        <end position="104"/>
    </location>
</feature>
<name>A0A7V4U0K5_CALAY</name>
<reference evidence="2" key="1">
    <citation type="journal article" date="2020" name="mSystems">
        <title>Genome- and Community-Level Interaction Insights into Carbon Utilization and Element Cycling Functions of Hydrothermarchaeota in Hydrothermal Sediment.</title>
        <authorList>
            <person name="Zhou Z."/>
            <person name="Liu Y."/>
            <person name="Xu W."/>
            <person name="Pan J."/>
            <person name="Luo Z.H."/>
            <person name="Li M."/>
        </authorList>
    </citation>
    <scope>NUCLEOTIDE SEQUENCE [LARGE SCALE GENOMIC DNA]</scope>
    <source>
        <strain evidence="2">HyVt-577</strain>
    </source>
</reference>
<feature type="transmembrane region" description="Helical" evidence="1">
    <location>
        <begin position="124"/>
        <end position="144"/>
    </location>
</feature>